<feature type="region of interest" description="Disordered" evidence="1">
    <location>
        <begin position="77"/>
        <end position="123"/>
    </location>
</feature>
<reference evidence="3" key="1">
    <citation type="journal article" date="2019" name="Int. J. Syst. Evol. Microbiol.">
        <title>The Global Catalogue of Microorganisms (GCM) 10K type strain sequencing project: providing services to taxonomists for standard genome sequencing and annotation.</title>
        <authorList>
            <consortium name="The Broad Institute Genomics Platform"/>
            <consortium name="The Broad Institute Genome Sequencing Center for Infectious Disease"/>
            <person name="Wu L."/>
            <person name="Ma J."/>
        </authorList>
    </citation>
    <scope>NUCLEOTIDE SEQUENCE [LARGE SCALE GENOMIC DNA]</scope>
    <source>
        <strain evidence="3">JCM 5052</strain>
    </source>
</reference>
<organism evidence="2 3">
    <name type="scientific">Streptomyces mordarskii</name>
    <dbReference type="NCBI Taxonomy" id="1226758"/>
    <lineage>
        <taxon>Bacteria</taxon>
        <taxon>Bacillati</taxon>
        <taxon>Actinomycetota</taxon>
        <taxon>Actinomycetes</taxon>
        <taxon>Kitasatosporales</taxon>
        <taxon>Streptomycetaceae</taxon>
        <taxon>Streptomyces</taxon>
    </lineage>
</organism>
<gene>
    <name evidence="2" type="ORF">GCM10010390_76990</name>
</gene>
<keyword evidence="3" id="KW-1185">Reference proteome</keyword>
<name>A0ABP3PGQ0_9ACTN</name>
<dbReference type="Proteomes" id="UP001501576">
    <property type="component" value="Unassembled WGS sequence"/>
</dbReference>
<comment type="caution">
    <text evidence="2">The sequence shown here is derived from an EMBL/GenBank/DDBJ whole genome shotgun (WGS) entry which is preliminary data.</text>
</comment>
<feature type="region of interest" description="Disordered" evidence="1">
    <location>
        <begin position="1"/>
        <end position="21"/>
    </location>
</feature>
<protein>
    <submittedName>
        <fullName evidence="2">Uncharacterized protein</fullName>
    </submittedName>
</protein>
<evidence type="ECO:0000256" key="1">
    <source>
        <dbReference type="SAM" id="MobiDB-lite"/>
    </source>
</evidence>
<evidence type="ECO:0000313" key="2">
    <source>
        <dbReference type="EMBL" id="GAA0563154.1"/>
    </source>
</evidence>
<evidence type="ECO:0000313" key="3">
    <source>
        <dbReference type="Proteomes" id="UP001501576"/>
    </source>
</evidence>
<feature type="compositionally biased region" description="Basic residues" evidence="1">
    <location>
        <begin position="109"/>
        <end position="123"/>
    </location>
</feature>
<proteinExistence type="predicted"/>
<dbReference type="EMBL" id="BAAABZ010000076">
    <property type="protein sequence ID" value="GAA0563154.1"/>
    <property type="molecule type" value="Genomic_DNA"/>
</dbReference>
<accession>A0ABP3PGQ0</accession>
<sequence>MRRGTYYQRPVDGPRFGEVDADVGFPAERTTRQCPARRGTATQQAKAHLFRPLHTVAPPDPPARRLTRLRGHVIGGRGRGLAAARQVGPNDVMVASERRDHRAPLPRPGRGRKHAGARRGRRG</sequence>